<dbReference type="GO" id="GO:0008017">
    <property type="term" value="F:microtubule binding"/>
    <property type="evidence" value="ECO:0007669"/>
    <property type="project" value="InterPro"/>
</dbReference>
<dbReference type="Pfam" id="PF02181">
    <property type="entry name" value="FH2"/>
    <property type="match status" value="1"/>
</dbReference>
<feature type="region of interest" description="Disordered" evidence="6">
    <location>
        <begin position="1215"/>
        <end position="1250"/>
    </location>
</feature>
<dbReference type="GO" id="GO:0005737">
    <property type="term" value="C:cytoplasm"/>
    <property type="evidence" value="ECO:0007669"/>
    <property type="project" value="TreeGrafter"/>
</dbReference>
<dbReference type="GO" id="GO:0045010">
    <property type="term" value="P:actin nucleation"/>
    <property type="evidence" value="ECO:0007669"/>
    <property type="project" value="InterPro"/>
</dbReference>
<keyword evidence="3 5" id="KW-0175">Coiled coil</keyword>
<dbReference type="InterPro" id="IPR042201">
    <property type="entry name" value="FH2_Formin_sf"/>
</dbReference>
<feature type="coiled-coil region" evidence="5">
    <location>
        <begin position="1094"/>
        <end position="1121"/>
    </location>
</feature>
<feature type="region of interest" description="Disordered" evidence="6">
    <location>
        <begin position="505"/>
        <end position="552"/>
    </location>
</feature>
<evidence type="ECO:0000256" key="4">
    <source>
        <dbReference type="ARBA" id="ARBA00023242"/>
    </source>
</evidence>
<keyword evidence="4" id="KW-0539">Nucleus</keyword>
<dbReference type="PRINTS" id="PR00828">
    <property type="entry name" value="FORMIN"/>
</dbReference>
<dbReference type="GO" id="GO:0005634">
    <property type="term" value="C:nucleus"/>
    <property type="evidence" value="ECO:0007669"/>
    <property type="project" value="UniProtKB-SubCell"/>
</dbReference>
<evidence type="ECO:0000256" key="5">
    <source>
        <dbReference type="SAM" id="Coils"/>
    </source>
</evidence>
<gene>
    <name evidence="9" type="primary">FMN1</name>
</gene>
<dbReference type="CTD" id="342184"/>
<dbReference type="GO" id="GO:0051015">
    <property type="term" value="F:actin filament binding"/>
    <property type="evidence" value="ECO:0007669"/>
    <property type="project" value="TreeGrafter"/>
</dbReference>
<evidence type="ECO:0000256" key="6">
    <source>
        <dbReference type="SAM" id="MobiDB-lite"/>
    </source>
</evidence>
<dbReference type="InterPro" id="IPR015425">
    <property type="entry name" value="FH2_Formin"/>
</dbReference>
<feature type="compositionally biased region" description="Basic and acidic residues" evidence="6">
    <location>
        <begin position="176"/>
        <end position="187"/>
    </location>
</feature>
<feature type="region of interest" description="Disordered" evidence="6">
    <location>
        <begin position="702"/>
        <end position="811"/>
    </location>
</feature>
<feature type="domain" description="FH2" evidence="7">
    <location>
        <begin position="803"/>
        <end position="1219"/>
    </location>
</feature>
<feature type="compositionally biased region" description="Pro residues" evidence="6">
    <location>
        <begin position="744"/>
        <end position="756"/>
    </location>
</feature>
<comment type="subcellular location">
    <subcellularLocation>
        <location evidence="1">Nucleus</location>
    </subcellularLocation>
</comment>
<keyword evidence="8" id="KW-1185">Reference proteome</keyword>
<dbReference type="KEGG" id="pgut:117665709"/>
<dbReference type="SMART" id="SM00498">
    <property type="entry name" value="FH2"/>
    <property type="match status" value="1"/>
</dbReference>
<dbReference type="RefSeq" id="XP_034273803.1">
    <property type="nucleotide sequence ID" value="XM_034417912.2"/>
</dbReference>
<feature type="compositionally biased region" description="Pro residues" evidence="6">
    <location>
        <begin position="764"/>
        <end position="790"/>
    </location>
</feature>
<evidence type="ECO:0000256" key="1">
    <source>
        <dbReference type="ARBA" id="ARBA00004123"/>
    </source>
</evidence>
<dbReference type="PROSITE" id="PS51444">
    <property type="entry name" value="FH2"/>
    <property type="match status" value="1"/>
</dbReference>
<name>A0A6P9BR71_PANGU</name>
<feature type="compositionally biased region" description="Polar residues" evidence="6">
    <location>
        <begin position="326"/>
        <end position="336"/>
    </location>
</feature>
<dbReference type="GO" id="GO:0005884">
    <property type="term" value="C:actin filament"/>
    <property type="evidence" value="ECO:0007669"/>
    <property type="project" value="InterPro"/>
</dbReference>
<dbReference type="InParanoid" id="A0A6P9BR71"/>
<reference evidence="9" key="1">
    <citation type="submission" date="2025-08" db="UniProtKB">
        <authorList>
            <consortium name="RefSeq"/>
        </authorList>
    </citation>
    <scope>IDENTIFICATION</scope>
    <source>
        <tissue evidence="9">Blood</tissue>
    </source>
</reference>
<dbReference type="PANTHER" id="PTHR45920:SF7">
    <property type="entry name" value="FORMIN-G"/>
    <property type="match status" value="1"/>
</dbReference>
<protein>
    <submittedName>
        <fullName evidence="9">Formin-1 isoform X3</fullName>
    </submittedName>
</protein>
<evidence type="ECO:0000313" key="8">
    <source>
        <dbReference type="Proteomes" id="UP001652622"/>
    </source>
</evidence>
<dbReference type="FunCoup" id="A0A6P9BR71">
    <property type="interactions" value="30"/>
</dbReference>
<dbReference type="Gene3D" id="1.20.58.2220">
    <property type="entry name" value="Formin, FH2 domain"/>
    <property type="match status" value="1"/>
</dbReference>
<dbReference type="GeneID" id="117665709"/>
<organism evidence="8 9">
    <name type="scientific">Pantherophis guttatus</name>
    <name type="common">Corn snake</name>
    <name type="synonym">Elaphe guttata</name>
    <dbReference type="NCBI Taxonomy" id="94885"/>
    <lineage>
        <taxon>Eukaryota</taxon>
        <taxon>Metazoa</taxon>
        <taxon>Chordata</taxon>
        <taxon>Craniata</taxon>
        <taxon>Vertebrata</taxon>
        <taxon>Euteleostomi</taxon>
        <taxon>Lepidosauria</taxon>
        <taxon>Squamata</taxon>
        <taxon>Bifurcata</taxon>
        <taxon>Unidentata</taxon>
        <taxon>Episquamata</taxon>
        <taxon>Toxicofera</taxon>
        <taxon>Serpentes</taxon>
        <taxon>Colubroidea</taxon>
        <taxon>Colubridae</taxon>
        <taxon>Colubrinae</taxon>
        <taxon>Pantherophis</taxon>
    </lineage>
</organism>
<feature type="compositionally biased region" description="Pro residues" evidence="6">
    <location>
        <begin position="709"/>
        <end position="721"/>
    </location>
</feature>
<dbReference type="PANTHER" id="PTHR45920">
    <property type="entry name" value="FORMIN HOMOLOGY 2 DOMAIN CONTAINING, ISOFORM I"/>
    <property type="match status" value="1"/>
</dbReference>
<dbReference type="Proteomes" id="UP001652622">
    <property type="component" value="Unplaced"/>
</dbReference>
<dbReference type="SUPFAM" id="SSF101447">
    <property type="entry name" value="Formin homology 2 domain (FH2 domain)"/>
    <property type="match status" value="1"/>
</dbReference>
<feature type="region of interest" description="Disordered" evidence="6">
    <location>
        <begin position="1"/>
        <end position="20"/>
    </location>
</feature>
<sequence>MEKNSDCSKLPNPGKEKETEASHAFLTKFSMKALFGFRDKLEPGTSNQQVVLKGVHNVNGDIDSHIDKEDEKNIVNEEADLNTADLLPETVQEESNVQAVPEADTRDIFVLKAVSGMDDWASNDPAETITGASNVCRIYAGNFVDSEDNDSIDNTSIDYAFVSDDHQADVYGTRDLETQQREQKEPSLSDSYSSHSPLCEFSKQDYKDSILVQGTLAHTSDTELDNEATDVDSHGNVTNYPVLNCAVSLEDNYQNKEDTELYTEMGSTIAGDNTEPILPSCKWPSKEMEDTIPEMYSSSKVRTPIKEPIGSIATAKDIQEAEEEQGSLSSNCSADSPTKPALSEKSFQLPAFFSGLRVRKKGLSADPEETITEIKQKDSDLAMLKLRQPVKKSNLAPEPVTKKKISEPKGSPTFLEQLSQLLGPKTEEKSIDDVVLASGEVQERKSYVRTDPSEEMKPSPAESALDAFKALFTRPPKKETTADTSELEAIKRKMKHEKETLMAIFERSKPKSGDAATETKPADVIPSEQDDKTPGRLQTVWPPPKAKDEEEKIGLKYTEAEYHSVILQLKREHKDEIEKLKSEFELQVFRIRGEHALSITKLEEHILYLKNELENKLYKQSEEAKDACVSTEDDNPPKIYRNVCIQTDRETFIKPNEDKTRIPKNNQKIPKKLSKPYLNNSVLASADRKEICSSAQTSGNVFSKLDQTVPPPPPPPPPPLPLSLSHSIPPQPPPLPTSLRSAHPLPPPPPPPPPLPSAFGIPQPSLPPPSGPPPTGTGPPPPPPLPPPLPLGSNFSSISQGPRKPTVEPSCPMRPLYWNRIQISDSSEQSMPTLWDSLEEPNLCDTNEFEYLFSKEAAQEKKKALAESYEKKTKTKKIIKLLDGKRSQTVGILISSLHLEMKDIEQAVLNMDDSVVDLETLEALYENRAQKDELEKIKQHYDTSTEEEVKLLDKPEQFLYELSQISNFAERAQCIIFQSVFNEGIIAVHHKVDIVHHVCKELITMKSVKNILALVLAFGNYMNGGNQTRGQADGFGLEILPKLKDVKSRDTGISLADYVVIYYLRHCDKEAGTEKSVFPLPEPQDFFQASQVKFEDVTKDLRKLKRDLEGCEKQMKVVFRESSEEHLQPFKDKFEDFYCEAVEEHKAAKSHLDNAQKCFEEMVKYYGIKPKSGEKETTPNYVFMVWHEFCSEFKAIWKRENKNISKERLRMAQQSVSKLTSEKKVETRKINPTASLKERLRQKEAGVPPN</sequence>
<comment type="similarity">
    <text evidence="2">Belongs to the formin homology family. Cappuccino subfamily.</text>
</comment>
<evidence type="ECO:0000313" key="9">
    <source>
        <dbReference type="RefSeq" id="XP_034273803.1"/>
    </source>
</evidence>
<feature type="region of interest" description="Disordered" evidence="6">
    <location>
        <begin position="388"/>
        <end position="411"/>
    </location>
</feature>
<dbReference type="InterPro" id="IPR001265">
    <property type="entry name" value="Formin_Cappuccino_subfam"/>
</dbReference>
<accession>A0A6P9BR71</accession>
<dbReference type="OMA" id="WHERNDN"/>
<evidence type="ECO:0000259" key="7">
    <source>
        <dbReference type="PROSITE" id="PS51444"/>
    </source>
</evidence>
<dbReference type="FunFam" id="1.20.58.2220:FF:000005">
    <property type="entry name" value="Formin 1"/>
    <property type="match status" value="1"/>
</dbReference>
<evidence type="ECO:0000256" key="2">
    <source>
        <dbReference type="ARBA" id="ARBA00005271"/>
    </source>
</evidence>
<feature type="compositionally biased region" description="Basic and acidic residues" evidence="6">
    <location>
        <begin position="1220"/>
        <end position="1229"/>
    </location>
</feature>
<proteinExistence type="inferred from homology"/>
<dbReference type="AlphaFoldDB" id="A0A6P9BR71"/>
<feature type="region of interest" description="Disordered" evidence="6">
    <location>
        <begin position="176"/>
        <end position="195"/>
    </location>
</feature>
<dbReference type="GO" id="GO:0030866">
    <property type="term" value="P:cortical actin cytoskeleton organization"/>
    <property type="evidence" value="ECO:0007669"/>
    <property type="project" value="TreeGrafter"/>
</dbReference>
<evidence type="ECO:0000256" key="3">
    <source>
        <dbReference type="ARBA" id="ARBA00023054"/>
    </source>
</evidence>
<feature type="region of interest" description="Disordered" evidence="6">
    <location>
        <begin position="320"/>
        <end position="341"/>
    </location>
</feature>
<dbReference type="OrthoDB" id="427644at2759"/>